<dbReference type="EMBL" id="JANKHO010000891">
    <property type="protein sequence ID" value="KAJ3505380.1"/>
    <property type="molecule type" value="Genomic_DNA"/>
</dbReference>
<evidence type="ECO:0000259" key="3">
    <source>
        <dbReference type="Pfam" id="PF13359"/>
    </source>
</evidence>
<sequence length="365" mass="41181">MLALVCKGPSAAILLPMPPLTVHQKLLNDYMTSMLLRDVLTPRDRHSVEQALANSDTDMNALLAILLTRYPNGRDNPVPKEGNIHLAWRFSQNPAHHHRFVQMLRVSPQVFDTILTLIEEHPVFVNNSNNSQAPVEQQLAVTLLRMGRYGNGAAVEDIARQAGISEGSVEKYTERVFDAIESLHDLFVRQLTPAEKEAEKRWMDEHLGFRGTWREGWVMYDGTIVVLYKKPGLNGDAYYTRKGNYGLNAQIGNTPSNLRIVDYSHGMTGSAHDAAAFEHTTAAKYPDWFFDGDEFAWADSAYAVNSRTIPVHKQPASNDPCNAAFDKLLTFCLIMAKLKNIMTEDKQMNQEMLLRLMQRLSGEYS</sequence>
<dbReference type="Pfam" id="PF13359">
    <property type="entry name" value="DDE_Tnp_4"/>
    <property type="match status" value="1"/>
</dbReference>
<dbReference type="Proteomes" id="UP001148786">
    <property type="component" value="Unassembled WGS sequence"/>
</dbReference>
<evidence type="ECO:0000313" key="5">
    <source>
        <dbReference type="Proteomes" id="UP001148786"/>
    </source>
</evidence>
<comment type="caution">
    <text evidence="4">The sequence shown here is derived from an EMBL/GenBank/DDBJ whole genome shotgun (WGS) entry which is preliminary data.</text>
</comment>
<comment type="cofactor">
    <cofactor evidence="1">
        <name>a divalent metal cation</name>
        <dbReference type="ChEBI" id="CHEBI:60240"/>
    </cofactor>
</comment>
<keyword evidence="2" id="KW-0479">Metal-binding</keyword>
<proteinExistence type="predicted"/>
<protein>
    <recommendedName>
        <fullName evidence="3">DDE Tnp4 domain-containing protein</fullName>
    </recommendedName>
</protein>
<dbReference type="InterPro" id="IPR027806">
    <property type="entry name" value="HARBI1_dom"/>
</dbReference>
<organism evidence="4 5">
    <name type="scientific">Agrocybe chaxingu</name>
    <dbReference type="NCBI Taxonomy" id="84603"/>
    <lineage>
        <taxon>Eukaryota</taxon>
        <taxon>Fungi</taxon>
        <taxon>Dikarya</taxon>
        <taxon>Basidiomycota</taxon>
        <taxon>Agaricomycotina</taxon>
        <taxon>Agaricomycetes</taxon>
        <taxon>Agaricomycetidae</taxon>
        <taxon>Agaricales</taxon>
        <taxon>Agaricineae</taxon>
        <taxon>Strophariaceae</taxon>
        <taxon>Agrocybe</taxon>
    </lineage>
</organism>
<evidence type="ECO:0000313" key="4">
    <source>
        <dbReference type="EMBL" id="KAJ3505380.1"/>
    </source>
</evidence>
<feature type="domain" description="DDE Tnp4" evidence="3">
    <location>
        <begin position="221"/>
        <end position="327"/>
    </location>
</feature>
<evidence type="ECO:0000256" key="2">
    <source>
        <dbReference type="ARBA" id="ARBA00022723"/>
    </source>
</evidence>
<dbReference type="OrthoDB" id="2408877at2759"/>
<keyword evidence="5" id="KW-1185">Reference proteome</keyword>
<evidence type="ECO:0000256" key="1">
    <source>
        <dbReference type="ARBA" id="ARBA00001968"/>
    </source>
</evidence>
<accession>A0A9W8MRR6</accession>
<gene>
    <name evidence="4" type="ORF">NLJ89_g7453</name>
</gene>
<name>A0A9W8MRR6_9AGAR</name>
<reference evidence="4" key="1">
    <citation type="submission" date="2022-07" db="EMBL/GenBank/DDBJ databases">
        <title>Genome Sequence of Agrocybe chaxingu.</title>
        <authorList>
            <person name="Buettner E."/>
        </authorList>
    </citation>
    <scope>NUCLEOTIDE SEQUENCE</scope>
    <source>
        <strain evidence="4">MP-N11</strain>
    </source>
</reference>
<dbReference type="AlphaFoldDB" id="A0A9W8MRR6"/>
<dbReference type="GO" id="GO:0046872">
    <property type="term" value="F:metal ion binding"/>
    <property type="evidence" value="ECO:0007669"/>
    <property type="project" value="UniProtKB-KW"/>
</dbReference>